<keyword evidence="2 4" id="KW-0378">Hydrolase</keyword>
<dbReference type="PANTHER" id="PTHR34135">
    <property type="entry name" value="LYSOZYME"/>
    <property type="match status" value="1"/>
</dbReference>
<evidence type="ECO:0000256" key="1">
    <source>
        <dbReference type="ARBA" id="ARBA00010646"/>
    </source>
</evidence>
<dbReference type="GO" id="GO:0016998">
    <property type="term" value="P:cell wall macromolecule catabolic process"/>
    <property type="evidence" value="ECO:0007669"/>
    <property type="project" value="InterPro"/>
</dbReference>
<dbReference type="Gene3D" id="3.20.20.80">
    <property type="entry name" value="Glycosidases"/>
    <property type="match status" value="1"/>
</dbReference>
<dbReference type="Proteomes" id="UP000249522">
    <property type="component" value="Unassembled WGS sequence"/>
</dbReference>
<sequence>MQPRSLTNSKGVDVSHHQGDIDWKEVKNSGVSFAMIKATEGHSFTDPKFEDNVKGARQAGLLVGVYHFFHGESIAKAEQEAAHFLQAVKNYAPFDLPYALDVENNRVDPAAVPVWLQAVRVSDHGRKPFIYSNPDTIAHCLKDRNLAEYPLWYAFYRQHEVPANAGAWSQWTMLQYTDRGSVPGIAGHVDRNEYNGRLER</sequence>
<dbReference type="Pfam" id="PF01183">
    <property type="entry name" value="Glyco_hydro_25"/>
    <property type="match status" value="1"/>
</dbReference>
<evidence type="ECO:0000313" key="6">
    <source>
        <dbReference type="Proteomes" id="UP000249522"/>
    </source>
</evidence>
<evidence type="ECO:0000256" key="4">
    <source>
        <dbReference type="RuleBase" id="RU361176"/>
    </source>
</evidence>
<dbReference type="AlphaFoldDB" id="A0A2W1L1E2"/>
<organism evidence="5 6">
    <name type="scientific">Paenibacillus sambharensis</name>
    <dbReference type="NCBI Taxonomy" id="1803190"/>
    <lineage>
        <taxon>Bacteria</taxon>
        <taxon>Bacillati</taxon>
        <taxon>Bacillota</taxon>
        <taxon>Bacilli</taxon>
        <taxon>Bacillales</taxon>
        <taxon>Paenibacillaceae</taxon>
        <taxon>Paenibacillus</taxon>
    </lineage>
</organism>
<keyword evidence="6" id="KW-1185">Reference proteome</keyword>
<comment type="similarity">
    <text evidence="1 4">Belongs to the glycosyl hydrolase 25 family.</text>
</comment>
<reference evidence="5 6" key="1">
    <citation type="submission" date="2018-06" db="EMBL/GenBank/DDBJ databases">
        <title>Paenibacillus imtechensis sp. nov.</title>
        <authorList>
            <person name="Pinnaka A.K."/>
            <person name="Singh H."/>
            <person name="Kaur M."/>
        </authorList>
    </citation>
    <scope>NUCLEOTIDE SEQUENCE [LARGE SCALE GENOMIC DNA]</scope>
    <source>
        <strain evidence="5 6">SMB1</strain>
    </source>
</reference>
<dbReference type="SUPFAM" id="SSF51445">
    <property type="entry name" value="(Trans)glycosidases"/>
    <property type="match status" value="1"/>
</dbReference>
<dbReference type="GO" id="GO:0003796">
    <property type="term" value="F:lysozyme activity"/>
    <property type="evidence" value="ECO:0007669"/>
    <property type="project" value="UniProtKB-EC"/>
</dbReference>
<dbReference type="EC" id="3.2.1.17" evidence="4"/>
<proteinExistence type="inferred from homology"/>
<dbReference type="GO" id="GO:0009253">
    <property type="term" value="P:peptidoglycan catabolic process"/>
    <property type="evidence" value="ECO:0007669"/>
    <property type="project" value="InterPro"/>
</dbReference>
<dbReference type="PANTHER" id="PTHR34135:SF2">
    <property type="entry name" value="LYSOZYME"/>
    <property type="match status" value="1"/>
</dbReference>
<dbReference type="InterPro" id="IPR008270">
    <property type="entry name" value="Glyco_hydro_25_AS"/>
</dbReference>
<comment type="caution">
    <text evidence="5">The sequence shown here is derived from an EMBL/GenBank/DDBJ whole genome shotgun (WGS) entry which is preliminary data.</text>
</comment>
<name>A0A2W1L1E2_9BACL</name>
<dbReference type="OrthoDB" id="9802228at2"/>
<dbReference type="SMART" id="SM00641">
    <property type="entry name" value="Glyco_25"/>
    <property type="match status" value="1"/>
</dbReference>
<dbReference type="CDD" id="cd00599">
    <property type="entry name" value="GH25_muramidase"/>
    <property type="match status" value="1"/>
</dbReference>
<evidence type="ECO:0000256" key="3">
    <source>
        <dbReference type="ARBA" id="ARBA00023295"/>
    </source>
</evidence>
<gene>
    <name evidence="5" type="ORF">DNH61_21385</name>
</gene>
<dbReference type="GO" id="GO:0016052">
    <property type="term" value="P:carbohydrate catabolic process"/>
    <property type="evidence" value="ECO:0007669"/>
    <property type="project" value="TreeGrafter"/>
</dbReference>
<dbReference type="InterPro" id="IPR017853">
    <property type="entry name" value="GH"/>
</dbReference>
<dbReference type="PROSITE" id="PS00953">
    <property type="entry name" value="GLYCOSYL_HYDROL_F25_1"/>
    <property type="match status" value="1"/>
</dbReference>
<evidence type="ECO:0000313" key="5">
    <source>
        <dbReference type="EMBL" id="PZD93758.1"/>
    </source>
</evidence>
<dbReference type="RefSeq" id="WP_111148874.1">
    <property type="nucleotide sequence ID" value="NZ_QKRB01000056.1"/>
</dbReference>
<dbReference type="InterPro" id="IPR018077">
    <property type="entry name" value="Glyco_hydro_fam25_subgr"/>
</dbReference>
<keyword evidence="3 4" id="KW-0326">Glycosidase</keyword>
<comment type="catalytic activity">
    <reaction evidence="4">
        <text>Hydrolysis of (1-&gt;4)-beta-linkages between N-acetylmuramic acid and N-acetyl-D-glucosamine residues in a peptidoglycan and between N-acetyl-D-glucosamine residues in chitodextrins.</text>
        <dbReference type="EC" id="3.2.1.17"/>
    </reaction>
</comment>
<dbReference type="EMBL" id="QKRB01000056">
    <property type="protein sequence ID" value="PZD93758.1"/>
    <property type="molecule type" value="Genomic_DNA"/>
</dbReference>
<dbReference type="PROSITE" id="PS51904">
    <property type="entry name" value="GLYCOSYL_HYDROL_F25_2"/>
    <property type="match status" value="1"/>
</dbReference>
<protein>
    <recommendedName>
        <fullName evidence="4">Lysozyme</fullName>
        <ecNumber evidence="4">3.2.1.17</ecNumber>
    </recommendedName>
</protein>
<evidence type="ECO:0000256" key="2">
    <source>
        <dbReference type="ARBA" id="ARBA00022801"/>
    </source>
</evidence>
<dbReference type="InterPro" id="IPR002053">
    <property type="entry name" value="Glyco_hydro_25"/>
</dbReference>
<accession>A0A2W1L1E2</accession>